<comment type="caution">
    <text evidence="3">The sequence shown here is derived from an EMBL/GenBank/DDBJ whole genome shotgun (WGS) entry which is preliminary data.</text>
</comment>
<name>A0A1R1SG83_9ACTN</name>
<evidence type="ECO:0000256" key="1">
    <source>
        <dbReference type="SAM" id="MobiDB-lite"/>
    </source>
</evidence>
<dbReference type="InterPro" id="IPR037401">
    <property type="entry name" value="SnoaL-like"/>
</dbReference>
<reference evidence="3 4" key="1">
    <citation type="submission" date="2013-05" db="EMBL/GenBank/DDBJ databases">
        <title>Genome sequence of Streptomyces sparsogenes DSM 40356.</title>
        <authorList>
            <person name="Coyne S."/>
            <person name="Seebeck F.P."/>
        </authorList>
    </citation>
    <scope>NUCLEOTIDE SEQUENCE [LARGE SCALE GENOMIC DNA]</scope>
    <source>
        <strain evidence="3 4">DSM 40356</strain>
    </source>
</reference>
<keyword evidence="3" id="KW-0413">Isomerase</keyword>
<evidence type="ECO:0000313" key="4">
    <source>
        <dbReference type="Proteomes" id="UP000186168"/>
    </source>
</evidence>
<protein>
    <submittedName>
        <fullName evidence="3">Putative ketosteroid isomerase</fullName>
    </submittedName>
</protein>
<organism evidence="3 4">
    <name type="scientific">Streptomyces sparsogenes DSM 40356</name>
    <dbReference type="NCBI Taxonomy" id="1331668"/>
    <lineage>
        <taxon>Bacteria</taxon>
        <taxon>Bacillati</taxon>
        <taxon>Actinomycetota</taxon>
        <taxon>Actinomycetes</taxon>
        <taxon>Kitasatosporales</taxon>
        <taxon>Streptomycetaceae</taxon>
        <taxon>Streptomyces</taxon>
    </lineage>
</organism>
<feature type="domain" description="SnoaL-like" evidence="2">
    <location>
        <begin position="171"/>
        <end position="265"/>
    </location>
</feature>
<sequence>MLNERTRKKIAREHSRRLSEGDIDGLLGLYAEDVTFEAPVGAGRLAGHEALRAHFESAVAGNVDETIVESVVGQDGTHVLSRITAVMDYRPSGPLYADRGWLPAPEGAEPTALRCHYALLLRVGESGLIEDMRAYWGKPDLETSVDGRSGPFAGPSVIDPAEAALRELPHNYLRLLQKGDVEGTVALFTDDIVFEDPVGGLLLRGKDALREHAFRGSEGKVHEMLGRLVTSMDGRFVVVLGDARVYVPARMRMRMITICEVNEDRLGAHIQGFWGLTDMTIGIPDDDTAPEPAPDTARRPERKDALKPFGTPS</sequence>
<feature type="domain" description="SnoaL-like" evidence="2">
    <location>
        <begin position="12"/>
        <end position="129"/>
    </location>
</feature>
<evidence type="ECO:0000259" key="2">
    <source>
        <dbReference type="Pfam" id="PF12680"/>
    </source>
</evidence>
<dbReference type="Pfam" id="PF12680">
    <property type="entry name" value="SnoaL_2"/>
    <property type="match status" value="2"/>
</dbReference>
<dbReference type="Proteomes" id="UP000186168">
    <property type="component" value="Unassembled WGS sequence"/>
</dbReference>
<dbReference type="EMBL" id="ASQP01000310">
    <property type="protein sequence ID" value="OMI37218.1"/>
    <property type="molecule type" value="Genomic_DNA"/>
</dbReference>
<dbReference type="AlphaFoldDB" id="A0A1R1SG83"/>
<feature type="compositionally biased region" description="Basic and acidic residues" evidence="1">
    <location>
        <begin position="296"/>
        <end position="306"/>
    </location>
</feature>
<proteinExistence type="predicted"/>
<evidence type="ECO:0000313" key="3">
    <source>
        <dbReference type="EMBL" id="OMI37218.1"/>
    </source>
</evidence>
<dbReference type="GeneID" id="96741187"/>
<dbReference type="SUPFAM" id="SSF54427">
    <property type="entry name" value="NTF2-like"/>
    <property type="match status" value="2"/>
</dbReference>
<feature type="region of interest" description="Disordered" evidence="1">
    <location>
        <begin position="284"/>
        <end position="313"/>
    </location>
</feature>
<dbReference type="Gene3D" id="3.10.450.50">
    <property type="match status" value="2"/>
</dbReference>
<gene>
    <name evidence="3" type="ORF">SPAR_22162</name>
</gene>
<dbReference type="GO" id="GO:0016853">
    <property type="term" value="F:isomerase activity"/>
    <property type="evidence" value="ECO:0007669"/>
    <property type="project" value="UniProtKB-KW"/>
</dbReference>
<accession>A0A1R1SG83</accession>
<keyword evidence="4" id="KW-1185">Reference proteome</keyword>
<dbReference type="InterPro" id="IPR032710">
    <property type="entry name" value="NTF2-like_dom_sf"/>
</dbReference>
<dbReference type="STRING" id="67365.GCA_001704635_04723"/>
<dbReference type="RefSeq" id="WP_065957890.1">
    <property type="nucleotide sequence ID" value="NZ_ASQP01000310.1"/>
</dbReference>